<keyword evidence="2" id="KW-1185">Reference proteome</keyword>
<accession>A0ABQ9N9L3</accession>
<sequence length="82" mass="9300">MASHIQQSRYEALSSKTAITDLIFSDFLAISPIRLEGIMFAGYILRAVCDLCRLCYIGAFSEGILFDHPFFSSSYATHWVER</sequence>
<evidence type="ECO:0000313" key="2">
    <source>
        <dbReference type="Proteomes" id="UP001174677"/>
    </source>
</evidence>
<reference evidence="1" key="1">
    <citation type="journal article" date="2023" name="Plant Biotechnol. J.">
        <title>Chromosome-level wild Hevea brasiliensis genome provides new tools for genomic-assisted breeding and valuable loci to elevate rubber yield.</title>
        <authorList>
            <person name="Cheng H."/>
            <person name="Song X."/>
            <person name="Hu Y."/>
            <person name="Wu T."/>
            <person name="Yang Q."/>
            <person name="An Z."/>
            <person name="Feng S."/>
            <person name="Deng Z."/>
            <person name="Wu W."/>
            <person name="Zeng X."/>
            <person name="Tu M."/>
            <person name="Wang X."/>
            <person name="Huang H."/>
        </authorList>
    </citation>
    <scope>NUCLEOTIDE SEQUENCE</scope>
    <source>
        <strain evidence="1">MT/VB/25A 57/8</strain>
    </source>
</reference>
<dbReference type="EMBL" id="JARPOI010000002">
    <property type="protein sequence ID" value="KAJ9188465.1"/>
    <property type="molecule type" value="Genomic_DNA"/>
</dbReference>
<name>A0ABQ9N9L3_HEVBR</name>
<comment type="caution">
    <text evidence="1">The sequence shown here is derived from an EMBL/GenBank/DDBJ whole genome shotgun (WGS) entry which is preliminary data.</text>
</comment>
<evidence type="ECO:0000313" key="1">
    <source>
        <dbReference type="EMBL" id="KAJ9188465.1"/>
    </source>
</evidence>
<organism evidence="1 2">
    <name type="scientific">Hevea brasiliensis</name>
    <name type="common">Para rubber tree</name>
    <name type="synonym">Siphonia brasiliensis</name>
    <dbReference type="NCBI Taxonomy" id="3981"/>
    <lineage>
        <taxon>Eukaryota</taxon>
        <taxon>Viridiplantae</taxon>
        <taxon>Streptophyta</taxon>
        <taxon>Embryophyta</taxon>
        <taxon>Tracheophyta</taxon>
        <taxon>Spermatophyta</taxon>
        <taxon>Magnoliopsida</taxon>
        <taxon>eudicotyledons</taxon>
        <taxon>Gunneridae</taxon>
        <taxon>Pentapetalae</taxon>
        <taxon>rosids</taxon>
        <taxon>fabids</taxon>
        <taxon>Malpighiales</taxon>
        <taxon>Euphorbiaceae</taxon>
        <taxon>Crotonoideae</taxon>
        <taxon>Micrandreae</taxon>
        <taxon>Hevea</taxon>
    </lineage>
</organism>
<protein>
    <submittedName>
        <fullName evidence="1">Uncharacterized protein</fullName>
    </submittedName>
</protein>
<proteinExistence type="predicted"/>
<gene>
    <name evidence="1" type="ORF">P3X46_003822</name>
</gene>
<dbReference type="Proteomes" id="UP001174677">
    <property type="component" value="Chromosome 2"/>
</dbReference>